<keyword evidence="6" id="KW-1185">Reference proteome</keyword>
<dbReference type="SUPFAM" id="SSF52540">
    <property type="entry name" value="P-loop containing nucleoside triphosphate hydrolases"/>
    <property type="match status" value="1"/>
</dbReference>
<dbReference type="CDD" id="cd06142">
    <property type="entry name" value="RNaseD_exo"/>
    <property type="match status" value="1"/>
</dbReference>
<sequence>MPGIDRLHPHLQHAIVHDLGWRSLRPVQELTIDAVLDGCNAVVLAPTAGGKTEAAIFPLLSRILSENLQPVSVLYVCPIRALLNNQEERLTSYARMVGLEVFKWHGDVGDARKHRFRDAPAHILMTTPESLEVMMISERTDARALFRGLSAVVIDEVHAFAGDDRGAHLAALLERLGAFCGRDIQRIGLSATVGNPLVIGEWLQGSSRRPFRLVDPPRPPAERQLRVEHCEDIGHAALGIAQIARDKKSLVFVESRSKAERVAQALGGSGVEVFIHHSSVSRADRALAEEQFARGQNTAIVCTSTMELGIDVGDLDQVIQVDAPGSVASFLQRLGRTGRRANTRANCTFFCLSPESLLQSVALLRLAQSGWVEDVKPASQAMHVLAHQVMALVLQEGGISRHQLLPWIEAAYPFSSVHPERLHELVDTMLQRDILYESDGLLSLGQRGEKLYGRRNFFELYAVFTAPPVMRIQHGKDDVGYIQALFVSMHDHQQGPLCFRLSGRAWEVGSVDWSKGVLHVRPAEHGRVPSWLGLPGTLSMQLCQAMRDVLARAGEEDAWLTKAAAQELQMLRGSYAGILAEGSAPLEELPDGVLWHTFAGGAVNRLLAAGLEAKSGKRWVAGNLSMRCKDLPLALAREAVRELAEVNWERTAANAARGMARGIVSKFQPCLPEDAEDRLLAERLLDLAGALQFLGGITVEGARALTRPLGARLVDIEPSRPIALELRLPTEPTSVAPKNEVHWVDTPAALRTVCDVLRTEEVLGLDVETALDFGTLCLIQVATRTRTYLIDPFAVGELGPLQAVFDAPRPRKVIHNARFERRVLGRVGVPLQGVFDTMEVSRRVRGSKILGGHSLAVVCERELGLQVDKSAQTSEWGRRPLSKEQLRYAALDAELLLALHDRLGRDAGAGAEEPQLSIDARYNLP</sequence>
<dbReference type="Pfam" id="PF00271">
    <property type="entry name" value="Helicase_C"/>
    <property type="match status" value="1"/>
</dbReference>
<dbReference type="Gene3D" id="3.40.50.300">
    <property type="entry name" value="P-loop containing nucleotide triphosphate hydrolases"/>
    <property type="match status" value="2"/>
</dbReference>
<evidence type="ECO:0000259" key="4">
    <source>
        <dbReference type="PROSITE" id="PS51194"/>
    </source>
</evidence>
<keyword evidence="5" id="KW-0378">Hydrolase</keyword>
<dbReference type="PANTHER" id="PTHR47962:SF5">
    <property type="entry name" value="ATP-DEPENDENT HELICASE LHR-RELATED"/>
    <property type="match status" value="1"/>
</dbReference>
<dbReference type="InterPro" id="IPR012337">
    <property type="entry name" value="RNaseH-like_sf"/>
</dbReference>
<dbReference type="PROSITE" id="PS51194">
    <property type="entry name" value="HELICASE_CTER"/>
    <property type="match status" value="1"/>
</dbReference>
<dbReference type="PROSITE" id="PS51192">
    <property type="entry name" value="HELICASE_ATP_BIND_1"/>
    <property type="match status" value="1"/>
</dbReference>
<dbReference type="InterPro" id="IPR014001">
    <property type="entry name" value="Helicase_ATP-bd"/>
</dbReference>
<dbReference type="SUPFAM" id="SSF53098">
    <property type="entry name" value="Ribonuclease H-like"/>
    <property type="match status" value="1"/>
</dbReference>
<dbReference type="EMBL" id="JAQNDL010000003">
    <property type="protein sequence ID" value="MDC0721691.1"/>
    <property type="molecule type" value="Genomic_DNA"/>
</dbReference>
<gene>
    <name evidence="5" type="ORF">POL25_32585</name>
</gene>
<name>A0ABT5E744_9BACT</name>
<dbReference type="SMART" id="SM00474">
    <property type="entry name" value="35EXOc"/>
    <property type="match status" value="1"/>
</dbReference>
<evidence type="ECO:0000313" key="6">
    <source>
        <dbReference type="Proteomes" id="UP001221686"/>
    </source>
</evidence>
<evidence type="ECO:0000259" key="3">
    <source>
        <dbReference type="PROSITE" id="PS51192"/>
    </source>
</evidence>
<protein>
    <submittedName>
        <fullName evidence="5">DEAD/DEAH box helicase</fullName>
    </submittedName>
</protein>
<keyword evidence="2" id="KW-0067">ATP-binding</keyword>
<dbReference type="SMART" id="SM00487">
    <property type="entry name" value="DEXDc"/>
    <property type="match status" value="1"/>
</dbReference>
<dbReference type="Gene3D" id="3.30.420.10">
    <property type="entry name" value="Ribonuclease H-like superfamily/Ribonuclease H"/>
    <property type="match status" value="1"/>
</dbReference>
<accession>A0ABT5E744</accession>
<evidence type="ECO:0000313" key="5">
    <source>
        <dbReference type="EMBL" id="MDC0721691.1"/>
    </source>
</evidence>
<dbReference type="InterPro" id="IPR011545">
    <property type="entry name" value="DEAD/DEAH_box_helicase_dom"/>
</dbReference>
<dbReference type="Proteomes" id="UP001221686">
    <property type="component" value="Unassembled WGS sequence"/>
</dbReference>
<dbReference type="InterPro" id="IPR036397">
    <property type="entry name" value="RNaseH_sf"/>
</dbReference>
<feature type="domain" description="Helicase ATP-binding" evidence="3">
    <location>
        <begin position="32"/>
        <end position="211"/>
    </location>
</feature>
<dbReference type="InterPro" id="IPR052511">
    <property type="entry name" value="ATP-dep_Helicase"/>
</dbReference>
<dbReference type="InterPro" id="IPR001650">
    <property type="entry name" value="Helicase_C-like"/>
</dbReference>
<proteinExistence type="predicted"/>
<keyword evidence="5" id="KW-0347">Helicase</keyword>
<feature type="domain" description="Helicase C-terminal" evidence="4">
    <location>
        <begin position="221"/>
        <end position="383"/>
    </location>
</feature>
<dbReference type="InterPro" id="IPR027417">
    <property type="entry name" value="P-loop_NTPase"/>
</dbReference>
<dbReference type="RefSeq" id="WP_272090195.1">
    <property type="nucleotide sequence ID" value="NZ_JAQNDL010000003.1"/>
</dbReference>
<evidence type="ECO:0000256" key="1">
    <source>
        <dbReference type="ARBA" id="ARBA00022741"/>
    </source>
</evidence>
<dbReference type="Pfam" id="PF01612">
    <property type="entry name" value="DNA_pol_A_exo1"/>
    <property type="match status" value="1"/>
</dbReference>
<evidence type="ECO:0000256" key="2">
    <source>
        <dbReference type="ARBA" id="ARBA00022840"/>
    </source>
</evidence>
<dbReference type="InterPro" id="IPR002562">
    <property type="entry name" value="3'-5'_exonuclease_dom"/>
</dbReference>
<dbReference type="Pfam" id="PF00270">
    <property type="entry name" value="DEAD"/>
    <property type="match status" value="1"/>
</dbReference>
<dbReference type="PANTHER" id="PTHR47962">
    <property type="entry name" value="ATP-DEPENDENT HELICASE LHR-RELATED-RELATED"/>
    <property type="match status" value="1"/>
</dbReference>
<organism evidence="5 6">
    <name type="scientific">Nannocystis bainbridge</name>
    <dbReference type="NCBI Taxonomy" id="2995303"/>
    <lineage>
        <taxon>Bacteria</taxon>
        <taxon>Pseudomonadati</taxon>
        <taxon>Myxococcota</taxon>
        <taxon>Polyangia</taxon>
        <taxon>Nannocystales</taxon>
        <taxon>Nannocystaceae</taxon>
        <taxon>Nannocystis</taxon>
    </lineage>
</organism>
<dbReference type="GO" id="GO:0004386">
    <property type="term" value="F:helicase activity"/>
    <property type="evidence" value="ECO:0007669"/>
    <property type="project" value="UniProtKB-KW"/>
</dbReference>
<keyword evidence="1" id="KW-0547">Nucleotide-binding</keyword>
<dbReference type="SMART" id="SM00490">
    <property type="entry name" value="HELICc"/>
    <property type="match status" value="1"/>
</dbReference>
<reference evidence="5 6" key="1">
    <citation type="submission" date="2022-11" db="EMBL/GenBank/DDBJ databases">
        <title>Minimal conservation of predation-associated metabolite biosynthetic gene clusters underscores biosynthetic potential of Myxococcota including descriptions for ten novel species: Archangium lansinium sp. nov., Myxococcus landrumus sp. nov., Nannocystis bai.</title>
        <authorList>
            <person name="Ahearne A."/>
            <person name="Stevens C."/>
            <person name="Dowd S."/>
        </authorList>
    </citation>
    <scope>NUCLEOTIDE SEQUENCE [LARGE SCALE GENOMIC DNA]</scope>
    <source>
        <strain evidence="5 6">BB15-2</strain>
    </source>
</reference>
<comment type="caution">
    <text evidence="5">The sequence shown here is derived from an EMBL/GenBank/DDBJ whole genome shotgun (WGS) entry which is preliminary data.</text>
</comment>